<evidence type="ECO:0000256" key="3">
    <source>
        <dbReference type="ARBA" id="ARBA00011270"/>
    </source>
</evidence>
<evidence type="ECO:0000256" key="7">
    <source>
        <dbReference type="ARBA" id="ARBA00023239"/>
    </source>
</evidence>
<reference evidence="13 14" key="2">
    <citation type="journal article" date="2015" name="MBio">
        <title>Genome-Resolved Metagenomic Analysis Reveals Roles for Candidate Phyla and Other Microbial Community Members in Biogeochemical Transformations in Oil Reservoirs.</title>
        <authorList>
            <person name="Hu P."/>
            <person name="Tom L."/>
            <person name="Singh A."/>
            <person name="Thomas B.C."/>
            <person name="Baker B.J."/>
            <person name="Piceno Y.M."/>
            <person name="Andersen G.L."/>
            <person name="Banfield J.F."/>
        </authorList>
    </citation>
    <scope>NUCLEOTIDE SEQUENCE [LARGE SCALE GENOMIC DNA]</scope>
</reference>
<dbReference type="InterPro" id="IPR013785">
    <property type="entry name" value="Aldolase_TIM"/>
</dbReference>
<dbReference type="EMBL" id="LGGD01000143">
    <property type="protein sequence ID" value="KUK61322.1"/>
    <property type="molecule type" value="Genomic_DNA"/>
</dbReference>
<comment type="catalytic activity">
    <reaction evidence="8 9">
        <text>(1S,2R)-1-C-(indol-3-yl)glycerol 3-phosphate + L-serine = D-glyceraldehyde 3-phosphate + L-tryptophan + H2O</text>
        <dbReference type="Rhea" id="RHEA:10532"/>
        <dbReference type="ChEBI" id="CHEBI:15377"/>
        <dbReference type="ChEBI" id="CHEBI:33384"/>
        <dbReference type="ChEBI" id="CHEBI:57912"/>
        <dbReference type="ChEBI" id="CHEBI:58866"/>
        <dbReference type="ChEBI" id="CHEBI:59776"/>
        <dbReference type="EC" id="4.2.1.20"/>
    </reaction>
</comment>
<keyword evidence="6 9" id="KW-0057">Aromatic amino acid biosynthesis</keyword>
<gene>
    <name evidence="9" type="primary">trpA</name>
    <name evidence="11" type="ORF">XD82_1169</name>
    <name evidence="12" type="ORF">XE10_1464</name>
</gene>
<reference evidence="11" key="1">
    <citation type="journal article" date="2015" name="MBio">
        <title>Genome-resolved metagenomic analysis reveals roles for candidate phyla and other microbial community members in biogeochemical transformations in oil reservoirs.</title>
        <authorList>
            <person name="Hu P."/>
            <person name="Tom L."/>
            <person name="Singh A."/>
            <person name="Thomas B.C."/>
            <person name="Baker B.J."/>
            <person name="Piceno Y.M."/>
            <person name="Andersen G.L."/>
            <person name="Banfield J.F."/>
        </authorList>
    </citation>
    <scope>NUCLEOTIDE SEQUENCE [LARGE SCALE GENOMIC DNA]</scope>
    <source>
        <strain evidence="11">62_101</strain>
        <strain evidence="12">63_41</strain>
    </source>
</reference>
<proteinExistence type="inferred from homology"/>
<dbReference type="UniPathway" id="UPA00035">
    <property type="reaction ID" value="UER00044"/>
</dbReference>
<comment type="subunit">
    <text evidence="3 9">Tetramer of two alpha and two beta chains.</text>
</comment>
<evidence type="ECO:0000313" key="11">
    <source>
        <dbReference type="EMBL" id="KUK61322.1"/>
    </source>
</evidence>
<name>A0A101GMT1_9EURY</name>
<evidence type="ECO:0000256" key="10">
    <source>
        <dbReference type="RuleBase" id="RU003662"/>
    </source>
</evidence>
<evidence type="ECO:0000256" key="5">
    <source>
        <dbReference type="ARBA" id="ARBA00022822"/>
    </source>
</evidence>
<dbReference type="AlphaFoldDB" id="A0A101GMT1"/>
<dbReference type="CDD" id="cd04724">
    <property type="entry name" value="Tryptophan_synthase_alpha"/>
    <property type="match status" value="1"/>
</dbReference>
<dbReference type="EMBL" id="LGHE01000179">
    <property type="protein sequence ID" value="KUL00327.1"/>
    <property type="molecule type" value="Genomic_DNA"/>
</dbReference>
<dbReference type="SUPFAM" id="SSF51366">
    <property type="entry name" value="Ribulose-phoshate binding barrel"/>
    <property type="match status" value="1"/>
</dbReference>
<comment type="function">
    <text evidence="1 9">The alpha subunit is responsible for the aldol cleavage of indoleglycerol phosphate to indole and glyceraldehyde 3-phosphate.</text>
</comment>
<feature type="active site" description="Proton acceptor" evidence="9">
    <location>
        <position position="56"/>
    </location>
</feature>
<keyword evidence="7 9" id="KW-0456">Lyase</keyword>
<dbReference type="FunFam" id="3.20.20.70:FF:000037">
    <property type="entry name" value="Tryptophan synthase alpha chain"/>
    <property type="match status" value="1"/>
</dbReference>
<feature type="active site" description="Proton acceptor" evidence="9">
    <location>
        <position position="45"/>
    </location>
</feature>
<dbReference type="EC" id="4.2.1.20" evidence="9"/>
<protein>
    <recommendedName>
        <fullName evidence="9">Tryptophan synthase alpha chain</fullName>
        <ecNumber evidence="9">4.2.1.20</ecNumber>
    </recommendedName>
</protein>
<evidence type="ECO:0000256" key="4">
    <source>
        <dbReference type="ARBA" id="ARBA00022605"/>
    </source>
</evidence>
<dbReference type="Gene3D" id="3.20.20.70">
    <property type="entry name" value="Aldolase class I"/>
    <property type="match status" value="1"/>
</dbReference>
<dbReference type="PANTHER" id="PTHR43406">
    <property type="entry name" value="TRYPTOPHAN SYNTHASE, ALPHA CHAIN"/>
    <property type="match status" value="1"/>
</dbReference>
<dbReference type="Pfam" id="PF00290">
    <property type="entry name" value="Trp_syntA"/>
    <property type="match status" value="1"/>
</dbReference>
<dbReference type="GO" id="GO:0004834">
    <property type="term" value="F:tryptophan synthase activity"/>
    <property type="evidence" value="ECO:0007669"/>
    <property type="project" value="UniProtKB-UniRule"/>
</dbReference>
<evidence type="ECO:0000256" key="8">
    <source>
        <dbReference type="ARBA" id="ARBA00049047"/>
    </source>
</evidence>
<evidence type="ECO:0000256" key="9">
    <source>
        <dbReference type="HAMAP-Rule" id="MF_00131"/>
    </source>
</evidence>
<evidence type="ECO:0000256" key="2">
    <source>
        <dbReference type="ARBA" id="ARBA00004733"/>
    </source>
</evidence>
<dbReference type="NCBIfam" id="TIGR00262">
    <property type="entry name" value="trpA"/>
    <property type="match status" value="1"/>
</dbReference>
<evidence type="ECO:0000313" key="12">
    <source>
        <dbReference type="EMBL" id="KUL00327.1"/>
    </source>
</evidence>
<organism evidence="11 13">
    <name type="scientific">Methanoculleus marisnigri</name>
    <dbReference type="NCBI Taxonomy" id="2198"/>
    <lineage>
        <taxon>Archaea</taxon>
        <taxon>Methanobacteriati</taxon>
        <taxon>Methanobacteriota</taxon>
        <taxon>Stenosarchaea group</taxon>
        <taxon>Methanomicrobia</taxon>
        <taxon>Methanomicrobiales</taxon>
        <taxon>Methanomicrobiaceae</taxon>
        <taxon>Methanoculleus</taxon>
    </lineage>
</organism>
<dbReference type="PANTHER" id="PTHR43406:SF1">
    <property type="entry name" value="TRYPTOPHAN SYNTHASE ALPHA CHAIN, CHLOROPLASTIC"/>
    <property type="match status" value="1"/>
</dbReference>
<dbReference type="GO" id="GO:0005829">
    <property type="term" value="C:cytosol"/>
    <property type="evidence" value="ECO:0007669"/>
    <property type="project" value="TreeGrafter"/>
</dbReference>
<comment type="similarity">
    <text evidence="9 10">Belongs to the TrpA family.</text>
</comment>
<comment type="caution">
    <text evidence="11">The sequence shown here is derived from an EMBL/GenBank/DDBJ whole genome shotgun (WGS) entry which is preliminary data.</text>
</comment>
<dbReference type="InterPro" id="IPR002028">
    <property type="entry name" value="Trp_synthase_suA"/>
</dbReference>
<evidence type="ECO:0000313" key="13">
    <source>
        <dbReference type="Proteomes" id="UP000054323"/>
    </source>
</evidence>
<evidence type="ECO:0000256" key="1">
    <source>
        <dbReference type="ARBA" id="ARBA00003365"/>
    </source>
</evidence>
<accession>A0A101GMT1</accession>
<dbReference type="Proteomes" id="UP000054323">
    <property type="component" value="Unassembled WGS sequence"/>
</dbReference>
<evidence type="ECO:0000256" key="6">
    <source>
        <dbReference type="ARBA" id="ARBA00023141"/>
    </source>
</evidence>
<keyword evidence="4 9" id="KW-0028">Amino-acid biosynthesis</keyword>
<dbReference type="HAMAP" id="MF_00131">
    <property type="entry name" value="Trp_synth_alpha"/>
    <property type="match status" value="1"/>
</dbReference>
<evidence type="ECO:0000313" key="14">
    <source>
        <dbReference type="Proteomes" id="UP000054598"/>
    </source>
</evidence>
<sequence>MSRIAGLFARKNPAFIGFTVAGDPGIEASFGVARTMIDAGVDLLEIAIPYSDPVADGPVIERAHIRALRAGTTPDDVFTLVRRVREHAPEVPVILFTYYNIVYRRGPGRFFAEAAAAGADGVLIVDLPSEESGEVAPYAARHGIDRIALIAPTTSPERQHAILREASGFVYLISLEGVTGERDRLPSGIAGLVGAVREKTDLPLAVGFGISRPEHVGAVAAAGANGVIVGSALVRLIEEHPGDEAGMHEALRTAIGALRGGLATDHGHDISRRERVKG</sequence>
<comment type="pathway">
    <text evidence="2 9">Amino-acid biosynthesis; L-tryptophan biosynthesis; L-tryptophan from chorismate: step 5/5.</text>
</comment>
<dbReference type="Proteomes" id="UP000054598">
    <property type="component" value="Unassembled WGS sequence"/>
</dbReference>
<keyword evidence="5 9" id="KW-0822">Tryptophan biosynthesis</keyword>
<dbReference type="InterPro" id="IPR011060">
    <property type="entry name" value="RibuloseP-bd_barrel"/>
</dbReference>
<dbReference type="PATRIC" id="fig|2198.3.peg.1396"/>